<feature type="domain" description="Response regulatory" evidence="3">
    <location>
        <begin position="2"/>
        <end position="119"/>
    </location>
</feature>
<dbReference type="SUPFAM" id="SSF52172">
    <property type="entry name" value="CheY-like"/>
    <property type="match status" value="1"/>
</dbReference>
<dbReference type="PANTHER" id="PTHR44591">
    <property type="entry name" value="STRESS RESPONSE REGULATOR PROTEIN 1"/>
    <property type="match status" value="1"/>
</dbReference>
<dbReference type="SMART" id="SM00448">
    <property type="entry name" value="REC"/>
    <property type="match status" value="1"/>
</dbReference>
<dbReference type="PROSITE" id="PS50110">
    <property type="entry name" value="RESPONSE_REGULATORY"/>
    <property type="match status" value="1"/>
</dbReference>
<organism evidence="4 5">
    <name type="scientific">Actomonas aquatica</name>
    <dbReference type="NCBI Taxonomy" id="2866162"/>
    <lineage>
        <taxon>Bacteria</taxon>
        <taxon>Pseudomonadati</taxon>
        <taxon>Verrucomicrobiota</taxon>
        <taxon>Opitutia</taxon>
        <taxon>Opitutales</taxon>
        <taxon>Opitutaceae</taxon>
        <taxon>Actomonas</taxon>
    </lineage>
</organism>
<dbReference type="PANTHER" id="PTHR44591:SF3">
    <property type="entry name" value="RESPONSE REGULATORY DOMAIN-CONTAINING PROTEIN"/>
    <property type="match status" value="1"/>
</dbReference>
<dbReference type="InterPro" id="IPR050595">
    <property type="entry name" value="Bact_response_regulator"/>
</dbReference>
<keyword evidence="1 2" id="KW-0597">Phosphoprotein</keyword>
<dbReference type="InterPro" id="IPR001789">
    <property type="entry name" value="Sig_transdc_resp-reg_receiver"/>
</dbReference>
<gene>
    <name evidence="4" type="ORF">K1X11_008405</name>
</gene>
<evidence type="ECO:0000256" key="2">
    <source>
        <dbReference type="PROSITE-ProRule" id="PRU00169"/>
    </source>
</evidence>
<dbReference type="Pfam" id="PF00072">
    <property type="entry name" value="Response_reg"/>
    <property type="match status" value="1"/>
</dbReference>
<keyword evidence="5" id="KW-1185">Reference proteome</keyword>
<evidence type="ECO:0000259" key="3">
    <source>
        <dbReference type="PROSITE" id="PS50110"/>
    </source>
</evidence>
<evidence type="ECO:0000313" key="5">
    <source>
        <dbReference type="Proteomes" id="UP000738431"/>
    </source>
</evidence>
<name>A0ABZ1CCM7_9BACT</name>
<dbReference type="Proteomes" id="UP000738431">
    <property type="component" value="Chromosome"/>
</dbReference>
<dbReference type="InterPro" id="IPR011006">
    <property type="entry name" value="CheY-like_superfamily"/>
</dbReference>
<evidence type="ECO:0000313" key="4">
    <source>
        <dbReference type="EMBL" id="WRQ89429.1"/>
    </source>
</evidence>
<dbReference type="Gene3D" id="3.40.50.2300">
    <property type="match status" value="1"/>
</dbReference>
<protein>
    <submittedName>
        <fullName evidence="4">Response regulator</fullName>
    </submittedName>
</protein>
<proteinExistence type="predicted"/>
<reference evidence="4 5" key="1">
    <citation type="submission" date="2023-12" db="EMBL/GenBank/DDBJ databases">
        <title>Description of an unclassified Opitutus bacterium of Verrucomicrobiota.</title>
        <authorList>
            <person name="Zhang D.-F."/>
        </authorList>
    </citation>
    <scope>NUCLEOTIDE SEQUENCE [LARGE SCALE GENOMIC DNA]</scope>
    <source>
        <strain evidence="4 5">WL0086</strain>
    </source>
</reference>
<accession>A0ABZ1CCM7</accession>
<dbReference type="EMBL" id="CP139781">
    <property type="protein sequence ID" value="WRQ89429.1"/>
    <property type="molecule type" value="Genomic_DNA"/>
</dbReference>
<dbReference type="RefSeq" id="WP_221029880.1">
    <property type="nucleotide sequence ID" value="NZ_CP139781.1"/>
</dbReference>
<feature type="modified residue" description="4-aspartylphosphate" evidence="2">
    <location>
        <position position="52"/>
    </location>
</feature>
<evidence type="ECO:0000256" key="1">
    <source>
        <dbReference type="ARBA" id="ARBA00022553"/>
    </source>
</evidence>
<sequence>MRFLIVDDSKTMRSILSSFATKHGCETVEAEDGIAACEVLEKDGNFDAILIDWDMPRMTGIELLKIMRANPSLNHIKAMMVTAQSNYDCVTEAIMAGADDYLMKPLNEDMFVDKLRLLGLVA</sequence>